<dbReference type="PROSITE" id="PS51007">
    <property type="entry name" value="CYTC"/>
    <property type="match status" value="1"/>
</dbReference>
<dbReference type="AlphaFoldDB" id="A0A3B1BGQ3"/>
<keyword evidence="2" id="KW-0479">Metal-binding</keyword>
<evidence type="ECO:0000256" key="1">
    <source>
        <dbReference type="ARBA" id="ARBA00022617"/>
    </source>
</evidence>
<dbReference type="Gene3D" id="1.10.760.10">
    <property type="entry name" value="Cytochrome c-like domain"/>
    <property type="match status" value="1"/>
</dbReference>
<accession>A0A3B1BGQ3</accession>
<dbReference type="SUPFAM" id="SSF46626">
    <property type="entry name" value="Cytochrome c"/>
    <property type="match status" value="1"/>
</dbReference>
<keyword evidence="3" id="KW-0408">Iron</keyword>
<organism evidence="6">
    <name type="scientific">hydrothermal vent metagenome</name>
    <dbReference type="NCBI Taxonomy" id="652676"/>
    <lineage>
        <taxon>unclassified sequences</taxon>
        <taxon>metagenomes</taxon>
        <taxon>ecological metagenomes</taxon>
    </lineage>
</organism>
<dbReference type="GO" id="GO:0046872">
    <property type="term" value="F:metal ion binding"/>
    <property type="evidence" value="ECO:0007669"/>
    <property type="project" value="UniProtKB-KW"/>
</dbReference>
<feature type="transmembrane region" description="Helical" evidence="4">
    <location>
        <begin position="35"/>
        <end position="54"/>
    </location>
</feature>
<gene>
    <name evidence="6" type="ORF">MNBD_GAMMA26-882</name>
</gene>
<keyword evidence="4" id="KW-0472">Membrane</keyword>
<proteinExistence type="predicted"/>
<protein>
    <recommendedName>
        <fullName evidence="5">Cytochrome c domain-containing protein</fullName>
    </recommendedName>
</protein>
<feature type="domain" description="Cytochrome c" evidence="5">
    <location>
        <begin position="148"/>
        <end position="245"/>
    </location>
</feature>
<evidence type="ECO:0000256" key="3">
    <source>
        <dbReference type="ARBA" id="ARBA00023004"/>
    </source>
</evidence>
<dbReference type="EMBL" id="UOFX01000083">
    <property type="protein sequence ID" value="VAX11303.1"/>
    <property type="molecule type" value="Genomic_DNA"/>
</dbReference>
<name>A0A3B1BGQ3_9ZZZZ</name>
<dbReference type="GO" id="GO:0020037">
    <property type="term" value="F:heme binding"/>
    <property type="evidence" value="ECO:0007669"/>
    <property type="project" value="InterPro"/>
</dbReference>
<evidence type="ECO:0000259" key="5">
    <source>
        <dbReference type="PROSITE" id="PS51007"/>
    </source>
</evidence>
<dbReference type="Pfam" id="PF13442">
    <property type="entry name" value="Cytochrome_CBB3"/>
    <property type="match status" value="1"/>
</dbReference>
<evidence type="ECO:0000313" key="6">
    <source>
        <dbReference type="EMBL" id="VAX11303.1"/>
    </source>
</evidence>
<keyword evidence="4" id="KW-0812">Transmembrane</keyword>
<dbReference type="InterPro" id="IPR009056">
    <property type="entry name" value="Cyt_c-like_dom"/>
</dbReference>
<feature type="transmembrane region" description="Helical" evidence="4">
    <location>
        <begin position="74"/>
        <end position="95"/>
    </location>
</feature>
<dbReference type="InterPro" id="IPR036909">
    <property type="entry name" value="Cyt_c-like_dom_sf"/>
</dbReference>
<dbReference type="GO" id="GO:0009055">
    <property type="term" value="F:electron transfer activity"/>
    <property type="evidence" value="ECO:0007669"/>
    <property type="project" value="InterPro"/>
</dbReference>
<sequence>MKIPRLLQAALVIVFIYAAFVITFDYILGALIPKSLLTMYMFFVVSGVFMVFTFNEEKTKELVAPIKALVEDPSLIKIRNIVFAVITLGVAYMTYQSQLPSLEPPLSARAQHPAPPSSLKAYGKRFDLSTLENPLRKLQTEDPEAFKEQVRAGGDVYVQNCQYCHGDKLDGKGPFAEAVNPLPVSFQDVTTIAQLTESYLFWRIATGGPSLPKEATPWISAMPVWQDFLTEEETWQVILFLFDYTGHKPRSWD</sequence>
<feature type="transmembrane region" description="Helical" evidence="4">
    <location>
        <begin position="6"/>
        <end position="28"/>
    </location>
</feature>
<evidence type="ECO:0000256" key="4">
    <source>
        <dbReference type="SAM" id="Phobius"/>
    </source>
</evidence>
<evidence type="ECO:0000256" key="2">
    <source>
        <dbReference type="ARBA" id="ARBA00022723"/>
    </source>
</evidence>
<keyword evidence="1" id="KW-0349">Heme</keyword>
<reference evidence="6" key="1">
    <citation type="submission" date="2018-06" db="EMBL/GenBank/DDBJ databases">
        <authorList>
            <person name="Zhirakovskaya E."/>
        </authorList>
    </citation>
    <scope>NUCLEOTIDE SEQUENCE</scope>
</reference>
<keyword evidence="4" id="KW-1133">Transmembrane helix</keyword>